<organism evidence="1 2">
    <name type="scientific">Camellia sinensis</name>
    <name type="common">Tea plant</name>
    <name type="synonym">Thea sinensis</name>
    <dbReference type="NCBI Taxonomy" id="4442"/>
    <lineage>
        <taxon>Eukaryota</taxon>
        <taxon>Viridiplantae</taxon>
        <taxon>Streptophyta</taxon>
        <taxon>Embryophyta</taxon>
        <taxon>Tracheophyta</taxon>
        <taxon>Spermatophyta</taxon>
        <taxon>Magnoliopsida</taxon>
        <taxon>eudicotyledons</taxon>
        <taxon>Gunneridae</taxon>
        <taxon>Pentapetalae</taxon>
        <taxon>asterids</taxon>
        <taxon>Ericales</taxon>
        <taxon>Theaceae</taxon>
        <taxon>Camellia</taxon>
    </lineage>
</organism>
<dbReference type="EMBL" id="JACBKZ010000001">
    <property type="protein sequence ID" value="KAF5959666.1"/>
    <property type="molecule type" value="Genomic_DNA"/>
</dbReference>
<name>A0A7J7I587_CAMSI</name>
<evidence type="ECO:0000313" key="2">
    <source>
        <dbReference type="Proteomes" id="UP000593564"/>
    </source>
</evidence>
<dbReference type="Proteomes" id="UP000593564">
    <property type="component" value="Unassembled WGS sequence"/>
</dbReference>
<reference evidence="1 2" key="2">
    <citation type="submission" date="2020-07" db="EMBL/GenBank/DDBJ databases">
        <title>Genome assembly of wild tea tree DASZ reveals pedigree and selection history of tea varieties.</title>
        <authorList>
            <person name="Zhang W."/>
        </authorList>
    </citation>
    <scope>NUCLEOTIDE SEQUENCE [LARGE SCALE GENOMIC DNA]</scope>
    <source>
        <strain evidence="2">cv. G240</strain>
        <tissue evidence="1">Leaf</tissue>
    </source>
</reference>
<keyword evidence="2" id="KW-1185">Reference proteome</keyword>
<protein>
    <submittedName>
        <fullName evidence="1">Uncharacterized protein</fullName>
    </submittedName>
</protein>
<sequence length="210" mass="23601">MSVSGIESVLDFLRKNGFSDSESALMEDLLDKSEFRSFNFEKFIFPMLPPPPPAIRQAEDGGDDSSEELVSFCSCTTDLCSSEFTNPYGLHITTGVSSQASSDRLSQFGTACDYQDFDMQNDLYWYNEKDEDYIVPPHFGRPDSIICPSEDKFVMTLETGKQISQLGLIHMSEGFQTVDKSNYLGKPWSFNVSSLDEIIGVQVTDYHHFG</sequence>
<accession>A0A7J7I587</accession>
<proteinExistence type="predicted"/>
<evidence type="ECO:0000313" key="1">
    <source>
        <dbReference type="EMBL" id="KAF5959666.1"/>
    </source>
</evidence>
<reference evidence="2" key="1">
    <citation type="journal article" date="2020" name="Nat. Commun.">
        <title>Genome assembly of wild tea tree DASZ reveals pedigree and selection history of tea varieties.</title>
        <authorList>
            <person name="Zhang W."/>
            <person name="Zhang Y."/>
            <person name="Qiu H."/>
            <person name="Guo Y."/>
            <person name="Wan H."/>
            <person name="Zhang X."/>
            <person name="Scossa F."/>
            <person name="Alseekh S."/>
            <person name="Zhang Q."/>
            <person name="Wang P."/>
            <person name="Xu L."/>
            <person name="Schmidt M.H."/>
            <person name="Jia X."/>
            <person name="Li D."/>
            <person name="Zhu A."/>
            <person name="Guo F."/>
            <person name="Chen W."/>
            <person name="Ni D."/>
            <person name="Usadel B."/>
            <person name="Fernie A.R."/>
            <person name="Wen W."/>
        </authorList>
    </citation>
    <scope>NUCLEOTIDE SEQUENCE [LARGE SCALE GENOMIC DNA]</scope>
    <source>
        <strain evidence="2">cv. G240</strain>
    </source>
</reference>
<comment type="caution">
    <text evidence="1">The sequence shown here is derived from an EMBL/GenBank/DDBJ whole genome shotgun (WGS) entry which is preliminary data.</text>
</comment>
<dbReference type="AlphaFoldDB" id="A0A7J7I587"/>
<gene>
    <name evidence="1" type="ORF">HYC85_000875</name>
</gene>